<sequence length="210" mass="22405">MTSNPDVPVGQAAYQTIPATVPAPSVYAIAPKDVLQVRVFGEPDLSVEKARVDEAGFIQLPLAGQVKAAGRSAPEVTGEIAGILGRKYLKDPQVVVSVDEAAPRFVSVEGEVKVPGVYEMTSNTTLLGALARAQSPLVTAKLDQVVIFRTINGQRMAARFDLKDIRGGVSPDPIIMDGDVVVVGFSKIKGLWQDFLRTAPIFNAFAVFAR</sequence>
<dbReference type="Pfam" id="PF02563">
    <property type="entry name" value="Poly_export"/>
    <property type="match status" value="1"/>
</dbReference>
<dbReference type="InterPro" id="IPR003715">
    <property type="entry name" value="Poly_export_N"/>
</dbReference>
<accession>T0HY51</accession>
<evidence type="ECO:0000259" key="2">
    <source>
        <dbReference type="Pfam" id="PF02563"/>
    </source>
</evidence>
<dbReference type="PATRIC" id="fig|1096930.3.peg.1111"/>
<reference evidence="3 4" key="1">
    <citation type="journal article" date="2013" name="Genome Announc.">
        <title>Genome Sequence of Novosphingobium lindaniclasticum LE124T, Isolated from a Hexachlorocyclohexane Dumpsite.</title>
        <authorList>
            <person name="Saxena A."/>
            <person name="Nayyar N."/>
            <person name="Sangwan N."/>
            <person name="Kumari R."/>
            <person name="Khurana J.P."/>
            <person name="Lal R."/>
        </authorList>
    </citation>
    <scope>NUCLEOTIDE SEQUENCE [LARGE SCALE GENOMIC DNA]</scope>
    <source>
        <strain evidence="3 4">LE124</strain>
    </source>
</reference>
<evidence type="ECO:0000313" key="4">
    <source>
        <dbReference type="Proteomes" id="UP000015527"/>
    </source>
</evidence>
<keyword evidence="4" id="KW-1185">Reference proteome</keyword>
<feature type="domain" description="Polysaccharide export protein N-terminal" evidence="2">
    <location>
        <begin position="22"/>
        <end position="98"/>
    </location>
</feature>
<dbReference type="AlphaFoldDB" id="T0HY51"/>
<dbReference type="InterPro" id="IPR049712">
    <property type="entry name" value="Poly_export"/>
</dbReference>
<keyword evidence="1" id="KW-0732">Signal</keyword>
<gene>
    <name evidence="3" type="ORF">L284_05635</name>
</gene>
<name>T0HY51_9SPHN</name>
<dbReference type="PANTHER" id="PTHR33619:SF3">
    <property type="entry name" value="POLYSACCHARIDE EXPORT PROTEIN GFCE-RELATED"/>
    <property type="match status" value="1"/>
</dbReference>
<organism evidence="3 4">
    <name type="scientific">Novosphingobium lindaniclasticum LE124</name>
    <dbReference type="NCBI Taxonomy" id="1096930"/>
    <lineage>
        <taxon>Bacteria</taxon>
        <taxon>Pseudomonadati</taxon>
        <taxon>Pseudomonadota</taxon>
        <taxon>Alphaproteobacteria</taxon>
        <taxon>Sphingomonadales</taxon>
        <taxon>Sphingomonadaceae</taxon>
        <taxon>Novosphingobium</taxon>
    </lineage>
</organism>
<dbReference type="GO" id="GO:0015159">
    <property type="term" value="F:polysaccharide transmembrane transporter activity"/>
    <property type="evidence" value="ECO:0007669"/>
    <property type="project" value="InterPro"/>
</dbReference>
<evidence type="ECO:0000313" key="3">
    <source>
        <dbReference type="EMBL" id="EQB18012.1"/>
    </source>
</evidence>
<protein>
    <recommendedName>
        <fullName evidence="2">Polysaccharide export protein N-terminal domain-containing protein</fullName>
    </recommendedName>
</protein>
<dbReference type="Proteomes" id="UP000015527">
    <property type="component" value="Unassembled WGS sequence"/>
</dbReference>
<dbReference type="PANTHER" id="PTHR33619">
    <property type="entry name" value="POLYSACCHARIDE EXPORT PROTEIN GFCE-RELATED"/>
    <property type="match status" value="1"/>
</dbReference>
<dbReference type="EMBL" id="ATHL01000046">
    <property type="protein sequence ID" value="EQB18012.1"/>
    <property type="molecule type" value="Genomic_DNA"/>
</dbReference>
<proteinExistence type="predicted"/>
<evidence type="ECO:0000256" key="1">
    <source>
        <dbReference type="ARBA" id="ARBA00022729"/>
    </source>
</evidence>
<dbReference type="Gene3D" id="3.10.560.10">
    <property type="entry name" value="Outer membrane lipoprotein wza domain like"/>
    <property type="match status" value="1"/>
</dbReference>
<comment type="caution">
    <text evidence="3">The sequence shown here is derived from an EMBL/GenBank/DDBJ whole genome shotgun (WGS) entry which is preliminary data.</text>
</comment>
<dbReference type="eggNOG" id="COG1596">
    <property type="taxonomic scope" value="Bacteria"/>
</dbReference>